<dbReference type="InterPro" id="IPR018247">
    <property type="entry name" value="EF_Hand_1_Ca_BS"/>
</dbReference>
<dbReference type="KEGG" id="naci:NUH88_21845"/>
<evidence type="ECO:0000313" key="7">
    <source>
        <dbReference type="Proteomes" id="UP001060336"/>
    </source>
</evidence>
<name>A0A9J7AQY2_9PROT</name>
<reference evidence="6" key="1">
    <citation type="submission" date="2022-08" db="EMBL/GenBank/DDBJ databases">
        <title>Nisaea acidiphila sp. nov., isolated from a marine algal debris and emended description of the genus Nisaea Urios et al. 2008.</title>
        <authorList>
            <person name="Kwon K."/>
        </authorList>
    </citation>
    <scope>NUCLEOTIDE SEQUENCE</scope>
    <source>
        <strain evidence="6">MEBiC11861</strain>
    </source>
</reference>
<sequence>MKKMIVAALLGTAILLPTVAESHGMRGGQGAAEHKAEMLERFKEADANGDQKLTKAEMYQARGARAAAIDTDNDGTISAEEMDAARKEVRMKRMARMLDRLDSDGDGVVTTEEYARADSFMMRRMDSDRDGVVTLEEVTEMRGPHAGRQGGKFGGSCDGRGYRH</sequence>
<dbReference type="GO" id="GO:0005509">
    <property type="term" value="F:calcium ion binding"/>
    <property type="evidence" value="ECO:0007669"/>
    <property type="project" value="InterPro"/>
</dbReference>
<evidence type="ECO:0000313" key="6">
    <source>
        <dbReference type="EMBL" id="UUX50019.1"/>
    </source>
</evidence>
<evidence type="ECO:0000256" key="4">
    <source>
        <dbReference type="SAM" id="SignalP"/>
    </source>
</evidence>
<dbReference type="RefSeq" id="WP_257768988.1">
    <property type="nucleotide sequence ID" value="NZ_CP102480.1"/>
</dbReference>
<feature type="domain" description="EF-hand" evidence="5">
    <location>
        <begin position="33"/>
        <end position="68"/>
    </location>
</feature>
<dbReference type="SUPFAM" id="SSF47473">
    <property type="entry name" value="EF-hand"/>
    <property type="match status" value="1"/>
</dbReference>
<dbReference type="Pfam" id="PF13202">
    <property type="entry name" value="EF-hand_5"/>
    <property type="match status" value="3"/>
</dbReference>
<dbReference type="InterPro" id="IPR011992">
    <property type="entry name" value="EF-hand-dom_pair"/>
</dbReference>
<evidence type="ECO:0000256" key="3">
    <source>
        <dbReference type="SAM" id="MobiDB-lite"/>
    </source>
</evidence>
<accession>A0A9J7AQY2</accession>
<dbReference type="PANTHER" id="PTHR10827:SF98">
    <property type="entry name" value="45 KDA CALCIUM-BINDING PROTEIN"/>
    <property type="match status" value="1"/>
</dbReference>
<gene>
    <name evidence="6" type="ORF">NUH88_21845</name>
</gene>
<dbReference type="PROSITE" id="PS00018">
    <property type="entry name" value="EF_HAND_1"/>
    <property type="match status" value="3"/>
</dbReference>
<keyword evidence="7" id="KW-1185">Reference proteome</keyword>
<dbReference type="Gene3D" id="1.10.238.10">
    <property type="entry name" value="EF-hand"/>
    <property type="match status" value="2"/>
</dbReference>
<protein>
    <recommendedName>
        <fullName evidence="5">EF-hand domain-containing protein</fullName>
    </recommendedName>
</protein>
<organism evidence="6 7">
    <name type="scientific">Nisaea acidiphila</name>
    <dbReference type="NCBI Taxonomy" id="1862145"/>
    <lineage>
        <taxon>Bacteria</taxon>
        <taxon>Pseudomonadati</taxon>
        <taxon>Pseudomonadota</taxon>
        <taxon>Alphaproteobacteria</taxon>
        <taxon>Rhodospirillales</taxon>
        <taxon>Thalassobaculaceae</taxon>
        <taxon>Nisaea</taxon>
    </lineage>
</organism>
<dbReference type="PROSITE" id="PS50222">
    <property type="entry name" value="EF_HAND_2"/>
    <property type="match status" value="2"/>
</dbReference>
<dbReference type="AlphaFoldDB" id="A0A9J7AQY2"/>
<feature type="signal peptide" evidence="4">
    <location>
        <begin position="1"/>
        <end position="22"/>
    </location>
</feature>
<evidence type="ECO:0000256" key="1">
    <source>
        <dbReference type="ARBA" id="ARBA00022723"/>
    </source>
</evidence>
<keyword evidence="4" id="KW-0732">Signal</keyword>
<dbReference type="InterPro" id="IPR002048">
    <property type="entry name" value="EF_hand_dom"/>
</dbReference>
<keyword evidence="2" id="KW-0677">Repeat</keyword>
<feature type="region of interest" description="Disordered" evidence="3">
    <location>
        <begin position="143"/>
        <end position="164"/>
    </location>
</feature>
<evidence type="ECO:0000256" key="2">
    <source>
        <dbReference type="ARBA" id="ARBA00022737"/>
    </source>
</evidence>
<dbReference type="PANTHER" id="PTHR10827">
    <property type="entry name" value="RETICULOCALBIN"/>
    <property type="match status" value="1"/>
</dbReference>
<dbReference type="EMBL" id="CP102480">
    <property type="protein sequence ID" value="UUX50019.1"/>
    <property type="molecule type" value="Genomic_DNA"/>
</dbReference>
<proteinExistence type="predicted"/>
<keyword evidence="1" id="KW-0479">Metal-binding</keyword>
<feature type="chain" id="PRO_5039951625" description="EF-hand domain-containing protein" evidence="4">
    <location>
        <begin position="23"/>
        <end position="164"/>
    </location>
</feature>
<feature type="domain" description="EF-hand" evidence="5">
    <location>
        <begin position="89"/>
        <end position="124"/>
    </location>
</feature>
<feature type="compositionally biased region" description="Gly residues" evidence="3">
    <location>
        <begin position="148"/>
        <end position="158"/>
    </location>
</feature>
<dbReference type="SMART" id="SM00054">
    <property type="entry name" value="EFh"/>
    <property type="match status" value="3"/>
</dbReference>
<evidence type="ECO:0000259" key="5">
    <source>
        <dbReference type="PROSITE" id="PS50222"/>
    </source>
</evidence>
<dbReference type="Proteomes" id="UP001060336">
    <property type="component" value="Chromosome"/>
</dbReference>